<dbReference type="InterPro" id="IPR011006">
    <property type="entry name" value="CheY-like_superfamily"/>
</dbReference>
<dbReference type="EMBL" id="UPHM01000018">
    <property type="protein sequence ID" value="VAZ89090.1"/>
    <property type="molecule type" value="Genomic_DNA"/>
</dbReference>
<dbReference type="PROSITE" id="PS50921">
    <property type="entry name" value="ANTAR"/>
    <property type="match status" value="1"/>
</dbReference>
<evidence type="ECO:0000313" key="7">
    <source>
        <dbReference type="EMBL" id="ORC08520.1"/>
    </source>
</evidence>
<keyword evidence="3" id="KW-0805">Transcription regulation</keyword>
<reference evidence="7 10" key="1">
    <citation type="submission" date="2017-02" db="EMBL/GenBank/DDBJ databases">
        <title>Mycobacterium kansasii genomes.</title>
        <authorList>
            <person name="Borowka P."/>
            <person name="Strapagiel D."/>
            <person name="Marciniak B."/>
            <person name="Lach J."/>
            <person name="Bakula Z."/>
            <person name="Van Ingen J."/>
            <person name="Safianowska A."/>
            <person name="Brzostek A."/>
            <person name="Dziadek J."/>
            <person name="Jagielski T."/>
        </authorList>
    </citation>
    <scope>NUCLEOTIDE SEQUENCE [LARGE SCALE GENOMIC DNA]</scope>
    <source>
        <strain evidence="7 10">12MK</strain>
    </source>
</reference>
<dbReference type="EMBL" id="UPHL01000029">
    <property type="protein sequence ID" value="VAZ82332.1"/>
    <property type="molecule type" value="Genomic_DNA"/>
</dbReference>
<protein>
    <recommendedName>
        <fullName evidence="6">ANTAR domain-containing protein</fullName>
    </recommendedName>
</protein>
<dbReference type="InterPro" id="IPR003018">
    <property type="entry name" value="GAF"/>
</dbReference>
<dbReference type="Gene3D" id="3.30.450.40">
    <property type="match status" value="1"/>
</dbReference>
<keyword evidence="1" id="KW-0808">Transferase</keyword>
<dbReference type="PIRSF" id="PIRSF036625">
    <property type="entry name" value="GAF_ANTAR"/>
    <property type="match status" value="1"/>
</dbReference>
<keyword evidence="2" id="KW-0418">Kinase</keyword>
<dbReference type="InterPro" id="IPR012074">
    <property type="entry name" value="GAF_ANTAR"/>
</dbReference>
<dbReference type="SUPFAM" id="SSF55781">
    <property type="entry name" value="GAF domain-like"/>
    <property type="match status" value="1"/>
</dbReference>
<accession>A0A1X0LC66</accession>
<dbReference type="Proteomes" id="UP000192335">
    <property type="component" value="Unassembled WGS sequence"/>
</dbReference>
<dbReference type="Proteomes" id="UP000279331">
    <property type="component" value="Unassembled WGS sequence"/>
</dbReference>
<evidence type="ECO:0000313" key="11">
    <source>
        <dbReference type="Proteomes" id="UP000271464"/>
    </source>
</evidence>
<feature type="region of interest" description="Disordered" evidence="5">
    <location>
        <begin position="1"/>
        <end position="21"/>
    </location>
</feature>
<dbReference type="SMART" id="SM01012">
    <property type="entry name" value="ANTAR"/>
    <property type="match status" value="1"/>
</dbReference>
<keyword evidence="4" id="KW-0804">Transcription</keyword>
<keyword evidence="11" id="KW-1185">Reference proteome</keyword>
<name>A0A1X0LC66_9MYCO</name>
<dbReference type="GO" id="GO:0016301">
    <property type="term" value="F:kinase activity"/>
    <property type="evidence" value="ECO:0007669"/>
    <property type="project" value="UniProtKB-KW"/>
</dbReference>
<dbReference type="OrthoDB" id="4629915at2"/>
<comment type="caution">
    <text evidence="8">The sequence shown here is derived from an EMBL/GenBank/DDBJ whole genome shotgun (WGS) entry which is preliminary data.</text>
</comment>
<dbReference type="InterPro" id="IPR005561">
    <property type="entry name" value="ANTAR"/>
</dbReference>
<evidence type="ECO:0000313" key="12">
    <source>
        <dbReference type="Proteomes" id="UP000279331"/>
    </source>
</evidence>
<evidence type="ECO:0000313" key="8">
    <source>
        <dbReference type="EMBL" id="VAZ82332.1"/>
    </source>
</evidence>
<dbReference type="Pfam" id="PF03861">
    <property type="entry name" value="ANTAR"/>
    <property type="match status" value="1"/>
</dbReference>
<dbReference type="InterPro" id="IPR036388">
    <property type="entry name" value="WH-like_DNA-bd_sf"/>
</dbReference>
<dbReference type="InterPro" id="IPR029016">
    <property type="entry name" value="GAF-like_dom_sf"/>
</dbReference>
<dbReference type="SUPFAM" id="SSF52172">
    <property type="entry name" value="CheY-like"/>
    <property type="match status" value="1"/>
</dbReference>
<dbReference type="EMBL" id="MWQA01000001">
    <property type="protein sequence ID" value="ORC08520.1"/>
    <property type="molecule type" value="Genomic_DNA"/>
</dbReference>
<evidence type="ECO:0000256" key="2">
    <source>
        <dbReference type="ARBA" id="ARBA00022777"/>
    </source>
</evidence>
<evidence type="ECO:0000313" key="10">
    <source>
        <dbReference type="Proteomes" id="UP000192335"/>
    </source>
</evidence>
<evidence type="ECO:0000256" key="1">
    <source>
        <dbReference type="ARBA" id="ARBA00022679"/>
    </source>
</evidence>
<gene>
    <name evidence="7" type="ORF">B4U45_19905</name>
    <name evidence="8" type="ORF">LAUMK42_01139</name>
    <name evidence="9" type="ORF">LAUMK4_00929</name>
</gene>
<feature type="domain" description="ANTAR" evidence="6">
    <location>
        <begin position="184"/>
        <end position="245"/>
    </location>
</feature>
<reference evidence="11 12" key="2">
    <citation type="submission" date="2018-09" db="EMBL/GenBank/DDBJ databases">
        <authorList>
            <person name="Tagini F."/>
        </authorList>
    </citation>
    <scope>NUCLEOTIDE SEQUENCE [LARGE SCALE GENOMIC DNA]</scope>
    <source>
        <strain evidence="9 11">MK4</strain>
        <strain evidence="8 12">MK42</strain>
    </source>
</reference>
<dbReference type="Proteomes" id="UP000271464">
    <property type="component" value="Unassembled WGS sequence"/>
</dbReference>
<dbReference type="Pfam" id="PF13185">
    <property type="entry name" value="GAF_2"/>
    <property type="match status" value="1"/>
</dbReference>
<dbReference type="GO" id="GO:0003723">
    <property type="term" value="F:RNA binding"/>
    <property type="evidence" value="ECO:0007669"/>
    <property type="project" value="InterPro"/>
</dbReference>
<sequence>MSCGDGAFPRPGDAARRPETVLSPERQHMYTVLSEVDELQRRGETDFESALRDINAITVASVPGAQYLGVTVVDTAGTIKTLAATHRYPALLDDVQRDVREGPCLSAAWEQHTIRIDDLTVDGRWPRYRTAALDRTPVRSIMSFRLFGADKALAALNFYAESARAFDDESVELGLVFAAHTTVVWNLIRRQQQFRSALASRDLIGQAKGILMERFDINGVAAFELLRRLSQESNTKIVEIAEKLIELKHR</sequence>
<proteinExistence type="predicted"/>
<dbReference type="AlphaFoldDB" id="A0A1X0LC66"/>
<organism evidence="8 12">
    <name type="scientific">Mycobacterium persicum</name>
    <dbReference type="NCBI Taxonomy" id="1487726"/>
    <lineage>
        <taxon>Bacteria</taxon>
        <taxon>Bacillati</taxon>
        <taxon>Actinomycetota</taxon>
        <taxon>Actinomycetes</taxon>
        <taxon>Mycobacteriales</taxon>
        <taxon>Mycobacteriaceae</taxon>
        <taxon>Mycobacterium</taxon>
    </lineage>
</organism>
<evidence type="ECO:0000256" key="4">
    <source>
        <dbReference type="ARBA" id="ARBA00023163"/>
    </source>
</evidence>
<evidence type="ECO:0000259" key="6">
    <source>
        <dbReference type="PROSITE" id="PS50921"/>
    </source>
</evidence>
<dbReference type="Gene3D" id="1.10.10.10">
    <property type="entry name" value="Winged helix-like DNA-binding domain superfamily/Winged helix DNA-binding domain"/>
    <property type="match status" value="1"/>
</dbReference>
<evidence type="ECO:0000256" key="3">
    <source>
        <dbReference type="ARBA" id="ARBA00023015"/>
    </source>
</evidence>
<evidence type="ECO:0000313" key="9">
    <source>
        <dbReference type="EMBL" id="VAZ89090.1"/>
    </source>
</evidence>
<evidence type="ECO:0000256" key="5">
    <source>
        <dbReference type="SAM" id="MobiDB-lite"/>
    </source>
</evidence>